<dbReference type="EMBL" id="FMJE01000005">
    <property type="protein sequence ID" value="SCM82419.1"/>
    <property type="molecule type" value="Genomic_DNA"/>
</dbReference>
<organism evidence="1">
    <name type="scientific">uncultured Sporomusa sp</name>
    <dbReference type="NCBI Taxonomy" id="307249"/>
    <lineage>
        <taxon>Bacteria</taxon>
        <taxon>Bacillati</taxon>
        <taxon>Bacillota</taxon>
        <taxon>Negativicutes</taxon>
        <taxon>Selenomonadales</taxon>
        <taxon>Sporomusaceae</taxon>
        <taxon>Sporomusa</taxon>
        <taxon>environmental samples</taxon>
    </lineage>
</organism>
<accession>A0A212LYE3</accession>
<protein>
    <submittedName>
        <fullName evidence="1">Uncharacterized protein</fullName>
    </submittedName>
</protein>
<evidence type="ECO:0000313" key="1">
    <source>
        <dbReference type="EMBL" id="SCM82419.1"/>
    </source>
</evidence>
<gene>
    <name evidence="1" type="ORF">KL86SPO_50190</name>
</gene>
<sequence>MTFTIHFTAPRKRLKIQVVDITKLSAWKKIIFYIVHETFDFPFSLGSSRTTNFRNEPHICRKIFKSLIPQRVASLAAVNDGLHPVGENNLGNAAEILKGIYHASEEAVEVTAFGELHILTS</sequence>
<dbReference type="AlphaFoldDB" id="A0A212LYE3"/>
<reference evidence="1" key="1">
    <citation type="submission" date="2016-08" db="EMBL/GenBank/DDBJ databases">
        <authorList>
            <person name="Seilhamer J.J."/>
        </authorList>
    </citation>
    <scope>NUCLEOTIDE SEQUENCE</scope>
    <source>
        <strain evidence="1">86</strain>
    </source>
</reference>
<name>A0A212LYE3_9FIRM</name>
<proteinExistence type="predicted"/>